<dbReference type="Proteomes" id="UP000297966">
    <property type="component" value="Unassembled WGS sequence"/>
</dbReference>
<evidence type="ECO:0000259" key="1">
    <source>
        <dbReference type="Pfam" id="PF13401"/>
    </source>
</evidence>
<sequence>MDKSKKFADWKPRDRVAHLKRRMFETADSQRIDQRLFRLFDTAGTGPEGDGAFVVGETGVGKTTGVRLLTDRIYEELRAEDPSGKWSRPEIAGTDLRPILHETANGFKRPIAVVLVGKNTTFNSFLGDTADAIQVNLPVGYKFGEAQLRVNKAVKKQGIKMVIFDETQHIVEGNMNTYDAGDVFKLLIKSRVQVVCVGLTNALDLATANDQLDRLVKKKIVLEPFRCTVGDFPELDKKGNIVGDEVQEPTEFRQLMALIDHRDGPDSVLPFDKASNLSAPDMALRIHQAGGGYIGRIMPLIYEAATLAIYDGSAWVTKNHFEEAYREASRCDDKDNWFKMGFSSVVERFGSIREKKLISTGIAKRQLERHMSKRSRRRVTDVIAGRD</sequence>
<evidence type="ECO:0000313" key="3">
    <source>
        <dbReference type="Proteomes" id="UP000297966"/>
    </source>
</evidence>
<accession>A0A4Y9LT84</accession>
<evidence type="ECO:0000313" key="2">
    <source>
        <dbReference type="EMBL" id="TFV45343.1"/>
    </source>
</evidence>
<dbReference type="GO" id="GO:0016887">
    <property type="term" value="F:ATP hydrolysis activity"/>
    <property type="evidence" value="ECO:0007669"/>
    <property type="project" value="InterPro"/>
</dbReference>
<dbReference type="EMBL" id="SPQT01000015">
    <property type="protein sequence ID" value="TFV45343.1"/>
    <property type="molecule type" value="Genomic_DNA"/>
</dbReference>
<dbReference type="Gene3D" id="3.40.50.300">
    <property type="entry name" value="P-loop containing nucleotide triphosphate hydrolases"/>
    <property type="match status" value="1"/>
</dbReference>
<proteinExistence type="predicted"/>
<dbReference type="Pfam" id="PF13401">
    <property type="entry name" value="AAA_22"/>
    <property type="match status" value="1"/>
</dbReference>
<organism evidence="2 3">
    <name type="scientific">Bradyrhizobium niftali</name>
    <dbReference type="NCBI Taxonomy" id="2560055"/>
    <lineage>
        <taxon>Bacteria</taxon>
        <taxon>Pseudomonadati</taxon>
        <taxon>Pseudomonadota</taxon>
        <taxon>Alphaproteobacteria</taxon>
        <taxon>Hyphomicrobiales</taxon>
        <taxon>Nitrobacteraceae</taxon>
        <taxon>Bradyrhizobium</taxon>
    </lineage>
</organism>
<gene>
    <name evidence="2" type="ORF">E4K65_25125</name>
</gene>
<dbReference type="RefSeq" id="WP_135176411.1">
    <property type="nucleotide sequence ID" value="NZ_SPQT01000015.1"/>
</dbReference>
<comment type="caution">
    <text evidence="2">The sequence shown here is derived from an EMBL/GenBank/DDBJ whole genome shotgun (WGS) entry which is preliminary data.</text>
</comment>
<dbReference type="SUPFAM" id="SSF52540">
    <property type="entry name" value="P-loop containing nucleoside triphosphate hydrolases"/>
    <property type="match status" value="1"/>
</dbReference>
<feature type="domain" description="ORC1/DEAH AAA+ ATPase" evidence="1">
    <location>
        <begin position="53"/>
        <end position="201"/>
    </location>
</feature>
<reference evidence="2 3" key="1">
    <citation type="submission" date="2019-03" db="EMBL/GenBank/DDBJ databases">
        <title>Bradyrhizobium diversity isolated from nodules of Chamaecrista fasciculata.</title>
        <authorList>
            <person name="Klepa M.S."/>
            <person name="Urquiaga M.O."/>
            <person name="Hungria M."/>
            <person name="Delamuta J.R."/>
        </authorList>
    </citation>
    <scope>NUCLEOTIDE SEQUENCE [LARGE SCALE GENOMIC DNA]</scope>
    <source>
        <strain evidence="2 3">CNPSo 3448</strain>
    </source>
</reference>
<dbReference type="InterPro" id="IPR049945">
    <property type="entry name" value="AAA_22"/>
</dbReference>
<protein>
    <recommendedName>
        <fullName evidence="1">ORC1/DEAH AAA+ ATPase domain-containing protein</fullName>
    </recommendedName>
</protein>
<name>A0A4Y9LT84_9BRAD</name>
<dbReference type="OrthoDB" id="8248970at2"/>
<keyword evidence="3" id="KW-1185">Reference proteome</keyword>
<dbReference type="AlphaFoldDB" id="A0A4Y9LT84"/>
<dbReference type="InterPro" id="IPR027417">
    <property type="entry name" value="P-loop_NTPase"/>
</dbReference>